<evidence type="ECO:0000313" key="7">
    <source>
        <dbReference type="EMBL" id="BCS94691.1"/>
    </source>
</evidence>
<proteinExistence type="predicted"/>
<dbReference type="Proteomes" id="UP001320148">
    <property type="component" value="Chromosome"/>
</dbReference>
<dbReference type="SUPFAM" id="SSF48695">
    <property type="entry name" value="Multiheme cytochromes"/>
    <property type="match status" value="1"/>
</dbReference>
<dbReference type="EMBL" id="AP024488">
    <property type="protein sequence ID" value="BCS94691.1"/>
    <property type="molecule type" value="Genomic_DNA"/>
</dbReference>
<evidence type="ECO:0000256" key="3">
    <source>
        <dbReference type="ARBA" id="ARBA00022723"/>
    </source>
</evidence>
<sequence length="113" mass="12131">MMRKIGTAVALLLLVVGVFFAFAGQGSETMLLPVEGKYGAVDLPHWDHQESLGDCNACHGLFPQEAGAIDRLKTEKALKKKQVMNNCRGCHRSMTKAGKASGPIKCFDCHAAG</sequence>
<gene>
    <name evidence="7" type="ORF">DSLASN_03230</name>
</gene>
<dbReference type="InterPro" id="IPR020942">
    <property type="entry name" value="Cyt_c_III_dom"/>
</dbReference>
<keyword evidence="4" id="KW-0249">Electron transport</keyword>
<keyword evidence="1" id="KW-0813">Transport</keyword>
<protein>
    <recommendedName>
        <fullName evidence="6">Class III cytochrome C domain-containing protein</fullName>
    </recommendedName>
</protein>
<reference evidence="7 8" key="1">
    <citation type="submission" date="2021-02" db="EMBL/GenBank/DDBJ databases">
        <title>Complete genome of Desulfoluna sp. strain ASN36.</title>
        <authorList>
            <person name="Takahashi A."/>
            <person name="Kojima H."/>
            <person name="Fukui M."/>
        </authorList>
    </citation>
    <scope>NUCLEOTIDE SEQUENCE [LARGE SCALE GENOMIC DNA]</scope>
    <source>
        <strain evidence="7 8">ASN36</strain>
    </source>
</reference>
<dbReference type="CDD" id="cd08168">
    <property type="entry name" value="Cytochrom_C3"/>
    <property type="match status" value="1"/>
</dbReference>
<evidence type="ECO:0000256" key="1">
    <source>
        <dbReference type="ARBA" id="ARBA00022448"/>
    </source>
</evidence>
<dbReference type="InterPro" id="IPR036280">
    <property type="entry name" value="Multihaem_cyt_sf"/>
</dbReference>
<keyword evidence="5" id="KW-0408">Iron</keyword>
<keyword evidence="8" id="KW-1185">Reference proteome</keyword>
<evidence type="ECO:0000256" key="5">
    <source>
        <dbReference type="ARBA" id="ARBA00023004"/>
    </source>
</evidence>
<accession>A0ABN6EYK5</accession>
<keyword evidence="2" id="KW-0349">Heme</keyword>
<dbReference type="Pfam" id="PF02085">
    <property type="entry name" value="Cytochrom_CIII"/>
    <property type="match status" value="1"/>
</dbReference>
<evidence type="ECO:0000256" key="4">
    <source>
        <dbReference type="ARBA" id="ARBA00022982"/>
    </source>
</evidence>
<dbReference type="RefSeq" id="WP_236890989.1">
    <property type="nucleotide sequence ID" value="NZ_AP024488.1"/>
</dbReference>
<evidence type="ECO:0000313" key="8">
    <source>
        <dbReference type="Proteomes" id="UP001320148"/>
    </source>
</evidence>
<name>A0ABN6EYK5_9BACT</name>
<keyword evidence="3" id="KW-0479">Metal-binding</keyword>
<evidence type="ECO:0000259" key="6">
    <source>
        <dbReference type="Pfam" id="PF02085"/>
    </source>
</evidence>
<evidence type="ECO:0000256" key="2">
    <source>
        <dbReference type="ARBA" id="ARBA00022617"/>
    </source>
</evidence>
<dbReference type="Gene3D" id="3.90.10.10">
    <property type="entry name" value="Cytochrome C3"/>
    <property type="match status" value="1"/>
</dbReference>
<feature type="domain" description="Class III cytochrome C" evidence="6">
    <location>
        <begin position="46"/>
        <end position="110"/>
    </location>
</feature>
<organism evidence="7 8">
    <name type="scientific">Desulfoluna limicola</name>
    <dbReference type="NCBI Taxonomy" id="2810562"/>
    <lineage>
        <taxon>Bacteria</taxon>
        <taxon>Pseudomonadati</taxon>
        <taxon>Thermodesulfobacteriota</taxon>
        <taxon>Desulfobacteria</taxon>
        <taxon>Desulfobacterales</taxon>
        <taxon>Desulfolunaceae</taxon>
        <taxon>Desulfoluna</taxon>
    </lineage>
</organism>